<dbReference type="AlphaFoldDB" id="H5UYX5"/>
<dbReference type="RefSeq" id="WP_002433788.1">
    <property type="nucleotide sequence ID" value="NZ_BAFF01000001.1"/>
</dbReference>
<dbReference type="Pfam" id="PF10796">
    <property type="entry name" value="Anti-adapt_IraP"/>
    <property type="match status" value="1"/>
</dbReference>
<organism evidence="4 5">
    <name type="scientific">Atlantibacter hermannii NBRC 105704</name>
    <dbReference type="NCBI Taxonomy" id="1115512"/>
    <lineage>
        <taxon>Bacteria</taxon>
        <taxon>Pseudomonadati</taxon>
        <taxon>Pseudomonadota</taxon>
        <taxon>Gammaproteobacteria</taxon>
        <taxon>Enterobacterales</taxon>
        <taxon>Enterobacteriaceae</taxon>
        <taxon>Atlantibacter</taxon>
    </lineage>
</organism>
<proteinExistence type="predicted"/>
<evidence type="ECO:0000256" key="3">
    <source>
        <dbReference type="ARBA" id="ARBA00023054"/>
    </source>
</evidence>
<keyword evidence="5" id="KW-1185">Reference proteome</keyword>
<dbReference type="InterPro" id="IPR019732">
    <property type="entry name" value="SigmaS_Anti-adapt_IraP"/>
</dbReference>
<gene>
    <name evidence="4" type="primary">iraP</name>
    <name evidence="4" type="ORF">EH105704_01_01340</name>
</gene>
<reference evidence="4 5" key="1">
    <citation type="submission" date="2012-02" db="EMBL/GenBank/DDBJ databases">
        <title>Whole genome shotgun sequence of Escherichia hermannii NBRC 105704.</title>
        <authorList>
            <person name="Yoshida I."/>
            <person name="Hosoyama A."/>
            <person name="Tsuchikane K."/>
            <person name="Katsumata H."/>
            <person name="Yamazaki S."/>
            <person name="Fujita N."/>
        </authorList>
    </citation>
    <scope>NUCLEOTIDE SEQUENCE [LARGE SCALE GENOMIC DNA]</scope>
    <source>
        <strain evidence="4 5">NBRC 105704</strain>
    </source>
</reference>
<keyword evidence="2" id="KW-0346">Stress response</keyword>
<evidence type="ECO:0000313" key="4">
    <source>
        <dbReference type="EMBL" id="GAB50129.1"/>
    </source>
</evidence>
<comment type="caution">
    <text evidence="4">The sequence shown here is derived from an EMBL/GenBank/DDBJ whole genome shotgun (WGS) entry which is preliminary data.</text>
</comment>
<dbReference type="EMBL" id="BAFF01000001">
    <property type="protein sequence ID" value="GAB50129.1"/>
    <property type="molecule type" value="Genomic_DNA"/>
</dbReference>
<dbReference type="Proteomes" id="UP000010297">
    <property type="component" value="Unassembled WGS sequence"/>
</dbReference>
<keyword evidence="1" id="KW-0963">Cytoplasm</keyword>
<evidence type="ECO:0000256" key="2">
    <source>
        <dbReference type="ARBA" id="ARBA00023016"/>
    </source>
</evidence>
<dbReference type="GO" id="GO:0005737">
    <property type="term" value="C:cytoplasm"/>
    <property type="evidence" value="ECO:0007669"/>
    <property type="project" value="InterPro"/>
</dbReference>
<keyword evidence="3" id="KW-0175">Coiled coil</keyword>
<accession>H5UYX5</accession>
<dbReference type="GeneID" id="92828768"/>
<evidence type="ECO:0000256" key="1">
    <source>
        <dbReference type="ARBA" id="ARBA00022490"/>
    </source>
</evidence>
<sequence length="101" mass="11251">MKHLIADLIEKIADQEASKKESLARLDALKIVVTALFAKLDSQTKDAIREHITDAFEKLAEENSSDLADLERLKEATSDLLSRKIVLPSFPAETVSSRDSR</sequence>
<protein>
    <submittedName>
        <fullName evidence="4">Anti-adapter protein IraP</fullName>
    </submittedName>
</protein>
<name>H5UYX5_ATLHE</name>
<evidence type="ECO:0000313" key="5">
    <source>
        <dbReference type="Proteomes" id="UP000010297"/>
    </source>
</evidence>